<dbReference type="Proteomes" id="UP001159363">
    <property type="component" value="Chromosome 4"/>
</dbReference>
<dbReference type="EMBL" id="JARBHB010000005">
    <property type="protein sequence ID" value="KAJ8883708.1"/>
    <property type="molecule type" value="Genomic_DNA"/>
</dbReference>
<proteinExistence type="predicted"/>
<comment type="caution">
    <text evidence="1">The sequence shown here is derived from an EMBL/GenBank/DDBJ whole genome shotgun (WGS) entry which is preliminary data.</text>
</comment>
<evidence type="ECO:0000313" key="1">
    <source>
        <dbReference type="EMBL" id="KAJ8883708.1"/>
    </source>
</evidence>
<gene>
    <name evidence="1" type="ORF">PR048_015562</name>
</gene>
<protein>
    <submittedName>
        <fullName evidence="1">Uncharacterized protein</fullName>
    </submittedName>
</protein>
<reference evidence="1 2" key="1">
    <citation type="submission" date="2023-02" db="EMBL/GenBank/DDBJ databases">
        <title>LHISI_Scaffold_Assembly.</title>
        <authorList>
            <person name="Stuart O.P."/>
            <person name="Cleave R."/>
            <person name="Magrath M.J.L."/>
            <person name="Mikheyev A.S."/>
        </authorList>
    </citation>
    <scope>NUCLEOTIDE SEQUENCE [LARGE SCALE GENOMIC DNA]</scope>
    <source>
        <strain evidence="1">Daus_M_001</strain>
        <tissue evidence="1">Leg muscle</tissue>
    </source>
</reference>
<sequence>MRRIGTRWQDSCEYWCFWDLQILLLLLEEKYFLKSTVLLDGWRALCLERALLLCGDIKKLVENSKAVKTKTLLNVGDQTK</sequence>
<name>A0ABQ9HH94_9NEOP</name>
<organism evidence="1 2">
    <name type="scientific">Dryococelus australis</name>
    <dbReference type="NCBI Taxonomy" id="614101"/>
    <lineage>
        <taxon>Eukaryota</taxon>
        <taxon>Metazoa</taxon>
        <taxon>Ecdysozoa</taxon>
        <taxon>Arthropoda</taxon>
        <taxon>Hexapoda</taxon>
        <taxon>Insecta</taxon>
        <taxon>Pterygota</taxon>
        <taxon>Neoptera</taxon>
        <taxon>Polyneoptera</taxon>
        <taxon>Phasmatodea</taxon>
        <taxon>Verophasmatodea</taxon>
        <taxon>Anareolatae</taxon>
        <taxon>Phasmatidae</taxon>
        <taxon>Eurycanthinae</taxon>
        <taxon>Dryococelus</taxon>
    </lineage>
</organism>
<evidence type="ECO:0000313" key="2">
    <source>
        <dbReference type="Proteomes" id="UP001159363"/>
    </source>
</evidence>
<keyword evidence="2" id="KW-1185">Reference proteome</keyword>
<accession>A0ABQ9HH94</accession>